<feature type="compositionally biased region" description="Basic and acidic residues" evidence="3">
    <location>
        <begin position="267"/>
        <end position="276"/>
    </location>
</feature>
<organism evidence="5 6">
    <name type="scientific">Porites evermanni</name>
    <dbReference type="NCBI Taxonomy" id="104178"/>
    <lineage>
        <taxon>Eukaryota</taxon>
        <taxon>Metazoa</taxon>
        <taxon>Cnidaria</taxon>
        <taxon>Anthozoa</taxon>
        <taxon>Hexacorallia</taxon>
        <taxon>Scleractinia</taxon>
        <taxon>Fungiina</taxon>
        <taxon>Poritidae</taxon>
        <taxon>Porites</taxon>
    </lineage>
</organism>
<protein>
    <recommendedName>
        <fullName evidence="4">ShKT domain-containing protein</fullName>
    </recommendedName>
</protein>
<accession>A0ABN8LZQ0</accession>
<keyword evidence="1" id="KW-0800">Toxin</keyword>
<feature type="non-terminal residue" evidence="5">
    <location>
        <position position="1"/>
    </location>
</feature>
<dbReference type="SMART" id="SM00254">
    <property type="entry name" value="ShKT"/>
    <property type="match status" value="1"/>
</dbReference>
<sequence length="276" mass="29267">KNIASTHVTLITVDYNPSSNSLDDMICIIFLCSKGSKMHVLFVIFPFATFQAVCNGLTYGEPEVNYLAANPFRDVHRRPKRSLVCGPGQVDKMPGSCALYKTFGFCTAALLTPSMTTSCPVTCGFCVPTTMPAPTTTPEVATTMPTTIPEVPTTMPAVTTTPEVTTTMPAPTTTLKVPTTVPTPTTTPEMPTTIPTPTTTPEVPTTMPTPTTSPEVPTTMPAPTKTPEVPTTVPTPTTTPEVPTIMPAPTTTPEMPTTMPAPTTTPEGKKEIFSTQ</sequence>
<feature type="domain" description="ShKT" evidence="4">
    <location>
        <begin position="87"/>
        <end position="126"/>
    </location>
</feature>
<evidence type="ECO:0000313" key="6">
    <source>
        <dbReference type="Proteomes" id="UP001159427"/>
    </source>
</evidence>
<dbReference type="InterPro" id="IPR003582">
    <property type="entry name" value="ShKT_dom"/>
</dbReference>
<dbReference type="Pfam" id="PF01549">
    <property type="entry name" value="ShK"/>
    <property type="match status" value="1"/>
</dbReference>
<keyword evidence="6" id="KW-1185">Reference proteome</keyword>
<evidence type="ECO:0000313" key="5">
    <source>
        <dbReference type="EMBL" id="CAH3022224.1"/>
    </source>
</evidence>
<evidence type="ECO:0000256" key="3">
    <source>
        <dbReference type="SAM" id="MobiDB-lite"/>
    </source>
</evidence>
<evidence type="ECO:0000256" key="2">
    <source>
        <dbReference type="PROSITE-ProRule" id="PRU01005"/>
    </source>
</evidence>
<reference evidence="5 6" key="1">
    <citation type="submission" date="2022-05" db="EMBL/GenBank/DDBJ databases">
        <authorList>
            <consortium name="Genoscope - CEA"/>
            <person name="William W."/>
        </authorList>
    </citation>
    <scope>NUCLEOTIDE SEQUENCE [LARGE SCALE GENOMIC DNA]</scope>
</reference>
<feature type="region of interest" description="Disordered" evidence="3">
    <location>
        <begin position="163"/>
        <end position="276"/>
    </location>
</feature>
<comment type="caution">
    <text evidence="2">Lacks conserved residue(s) required for the propagation of feature annotation.</text>
</comment>
<dbReference type="EMBL" id="CALNXI010000210">
    <property type="protein sequence ID" value="CAH3022224.1"/>
    <property type="molecule type" value="Genomic_DNA"/>
</dbReference>
<evidence type="ECO:0000259" key="4">
    <source>
        <dbReference type="PROSITE" id="PS51670"/>
    </source>
</evidence>
<feature type="compositionally biased region" description="Low complexity" evidence="3">
    <location>
        <begin position="163"/>
        <end position="266"/>
    </location>
</feature>
<name>A0ABN8LZQ0_9CNID</name>
<proteinExistence type="predicted"/>
<dbReference type="PROSITE" id="PS51670">
    <property type="entry name" value="SHKT"/>
    <property type="match status" value="1"/>
</dbReference>
<evidence type="ECO:0000256" key="1">
    <source>
        <dbReference type="ARBA" id="ARBA00022656"/>
    </source>
</evidence>
<dbReference type="Proteomes" id="UP001159427">
    <property type="component" value="Unassembled WGS sequence"/>
</dbReference>
<dbReference type="Gene3D" id="1.10.10.1940">
    <property type="match status" value="1"/>
</dbReference>
<comment type="caution">
    <text evidence="5">The sequence shown here is derived from an EMBL/GenBank/DDBJ whole genome shotgun (WGS) entry which is preliminary data.</text>
</comment>
<gene>
    <name evidence="5" type="ORF">PEVE_00014597</name>
</gene>